<sequence length="187" mass="19615">RWATVGRCWWCPPSRRRRATVAGLAWARWTGPERRRSGSRGARGGAGARRARVRRGSPFGVWVPLRAVRVGARKASRRRRRCADWSDLEWVKGGRGSACGGGGSGASVCGYAGWVCGSRTGAVAAALRDVACLCPSASLAAGDLLPGGFDDTCCGSGLAWRTRGAGCRRAMGVELVVELVVGDVAAT</sequence>
<evidence type="ECO:0000313" key="3">
    <source>
        <dbReference type="Proteomes" id="UP001219525"/>
    </source>
</evidence>
<name>A0AAD6YDE2_9AGAR</name>
<organism evidence="2 3">
    <name type="scientific">Mycena pura</name>
    <dbReference type="NCBI Taxonomy" id="153505"/>
    <lineage>
        <taxon>Eukaryota</taxon>
        <taxon>Fungi</taxon>
        <taxon>Dikarya</taxon>
        <taxon>Basidiomycota</taxon>
        <taxon>Agaricomycotina</taxon>
        <taxon>Agaricomycetes</taxon>
        <taxon>Agaricomycetidae</taxon>
        <taxon>Agaricales</taxon>
        <taxon>Marasmiineae</taxon>
        <taxon>Mycenaceae</taxon>
        <taxon>Mycena</taxon>
    </lineage>
</organism>
<feature type="region of interest" description="Disordered" evidence="1">
    <location>
        <begin position="32"/>
        <end position="51"/>
    </location>
</feature>
<feature type="non-terminal residue" evidence="2">
    <location>
        <position position="1"/>
    </location>
</feature>
<evidence type="ECO:0000256" key="1">
    <source>
        <dbReference type="SAM" id="MobiDB-lite"/>
    </source>
</evidence>
<keyword evidence="3" id="KW-1185">Reference proteome</keyword>
<accession>A0AAD6YDE2</accession>
<reference evidence="2" key="1">
    <citation type="submission" date="2023-03" db="EMBL/GenBank/DDBJ databases">
        <title>Massive genome expansion in bonnet fungi (Mycena s.s.) driven by repeated elements and novel gene families across ecological guilds.</title>
        <authorList>
            <consortium name="Lawrence Berkeley National Laboratory"/>
            <person name="Harder C.B."/>
            <person name="Miyauchi S."/>
            <person name="Viragh M."/>
            <person name="Kuo A."/>
            <person name="Thoen E."/>
            <person name="Andreopoulos B."/>
            <person name="Lu D."/>
            <person name="Skrede I."/>
            <person name="Drula E."/>
            <person name="Henrissat B."/>
            <person name="Morin E."/>
            <person name="Kohler A."/>
            <person name="Barry K."/>
            <person name="LaButti K."/>
            <person name="Morin E."/>
            <person name="Salamov A."/>
            <person name="Lipzen A."/>
            <person name="Mereny Z."/>
            <person name="Hegedus B."/>
            <person name="Baldrian P."/>
            <person name="Stursova M."/>
            <person name="Weitz H."/>
            <person name="Taylor A."/>
            <person name="Grigoriev I.V."/>
            <person name="Nagy L.G."/>
            <person name="Martin F."/>
            <person name="Kauserud H."/>
        </authorList>
    </citation>
    <scope>NUCLEOTIDE SEQUENCE</scope>
    <source>
        <strain evidence="2">9144</strain>
    </source>
</reference>
<dbReference type="AlphaFoldDB" id="A0AAD6YDE2"/>
<protein>
    <submittedName>
        <fullName evidence="2">Uncharacterized protein</fullName>
    </submittedName>
</protein>
<comment type="caution">
    <text evidence="2">The sequence shown here is derived from an EMBL/GenBank/DDBJ whole genome shotgun (WGS) entry which is preliminary data.</text>
</comment>
<dbReference type="EMBL" id="JARJCW010000022">
    <property type="protein sequence ID" value="KAJ7213190.1"/>
    <property type="molecule type" value="Genomic_DNA"/>
</dbReference>
<gene>
    <name evidence="2" type="ORF">GGX14DRAFT_446529</name>
</gene>
<proteinExistence type="predicted"/>
<evidence type="ECO:0000313" key="2">
    <source>
        <dbReference type="EMBL" id="KAJ7213190.1"/>
    </source>
</evidence>
<dbReference type="Proteomes" id="UP001219525">
    <property type="component" value="Unassembled WGS sequence"/>
</dbReference>